<evidence type="ECO:0000256" key="4">
    <source>
        <dbReference type="ARBA" id="ARBA00022692"/>
    </source>
</evidence>
<dbReference type="InterPro" id="IPR014710">
    <property type="entry name" value="RmlC-like_jellyroll"/>
</dbReference>
<dbReference type="OrthoDB" id="441412at2759"/>
<evidence type="ECO:0000256" key="6">
    <source>
        <dbReference type="ARBA" id="ARBA00023053"/>
    </source>
</evidence>
<dbReference type="InterPro" id="IPR018490">
    <property type="entry name" value="cNMP-bd_dom_sf"/>
</dbReference>
<organism evidence="13 14">
    <name type="scientific">Pseudocohnilembus persalinus</name>
    <name type="common">Ciliate</name>
    <dbReference type="NCBI Taxonomy" id="266149"/>
    <lineage>
        <taxon>Eukaryota</taxon>
        <taxon>Sar</taxon>
        <taxon>Alveolata</taxon>
        <taxon>Ciliophora</taxon>
        <taxon>Intramacronucleata</taxon>
        <taxon>Oligohymenophorea</taxon>
        <taxon>Scuticociliatia</taxon>
        <taxon>Philasterida</taxon>
        <taxon>Pseudocohnilembidae</taxon>
        <taxon>Pseudocohnilembus</taxon>
    </lineage>
</organism>
<evidence type="ECO:0000313" key="14">
    <source>
        <dbReference type="Proteomes" id="UP000054937"/>
    </source>
</evidence>
<dbReference type="InterPro" id="IPR018422">
    <property type="entry name" value="Cation/H_exchanger_CPA1"/>
</dbReference>
<dbReference type="InterPro" id="IPR000595">
    <property type="entry name" value="cNMP-bd_dom"/>
</dbReference>
<feature type="transmembrane region" description="Helical" evidence="11">
    <location>
        <begin position="237"/>
        <end position="257"/>
    </location>
</feature>
<evidence type="ECO:0000256" key="11">
    <source>
        <dbReference type="SAM" id="Phobius"/>
    </source>
</evidence>
<evidence type="ECO:0000256" key="2">
    <source>
        <dbReference type="ARBA" id="ARBA00022448"/>
    </source>
</evidence>
<proteinExistence type="predicted"/>
<feature type="transmembrane region" description="Helical" evidence="11">
    <location>
        <begin position="75"/>
        <end position="93"/>
    </location>
</feature>
<dbReference type="InterPro" id="IPR006153">
    <property type="entry name" value="Cation/H_exchanger_TM"/>
</dbReference>
<comment type="caution">
    <text evidence="13">The sequence shown here is derived from an EMBL/GenBank/DDBJ whole genome shotgun (WGS) entry which is preliminary data.</text>
</comment>
<dbReference type="GO" id="GO:0015386">
    <property type="term" value="F:potassium:proton antiporter activity"/>
    <property type="evidence" value="ECO:0007669"/>
    <property type="project" value="TreeGrafter"/>
</dbReference>
<feature type="transmembrane region" description="Helical" evidence="11">
    <location>
        <begin position="328"/>
        <end position="347"/>
    </location>
</feature>
<dbReference type="InParanoid" id="A0A0V0R654"/>
<evidence type="ECO:0000256" key="5">
    <source>
        <dbReference type="ARBA" id="ARBA00022989"/>
    </source>
</evidence>
<evidence type="ECO:0000256" key="7">
    <source>
        <dbReference type="ARBA" id="ARBA00023065"/>
    </source>
</evidence>
<dbReference type="Pfam" id="PF00999">
    <property type="entry name" value="Na_H_Exchanger"/>
    <property type="match status" value="1"/>
</dbReference>
<dbReference type="SUPFAM" id="SSF51206">
    <property type="entry name" value="cAMP-binding domain-like"/>
    <property type="match status" value="1"/>
</dbReference>
<comment type="subcellular location">
    <subcellularLocation>
        <location evidence="1">Cell membrane</location>
        <topology evidence="1">Multi-pass membrane protein</topology>
    </subcellularLocation>
</comment>
<dbReference type="PROSITE" id="PS50042">
    <property type="entry name" value="CNMP_BINDING_3"/>
    <property type="match status" value="1"/>
</dbReference>
<dbReference type="Gene3D" id="2.60.120.10">
    <property type="entry name" value="Jelly Rolls"/>
    <property type="match status" value="1"/>
</dbReference>
<keyword evidence="2" id="KW-0813">Transport</keyword>
<dbReference type="EMBL" id="LDAU01000044">
    <property type="protein sequence ID" value="KRX09701.1"/>
    <property type="molecule type" value="Genomic_DNA"/>
</dbReference>
<dbReference type="PANTHER" id="PTHR10110:SF86">
    <property type="entry name" value="SODIUM_HYDROGEN EXCHANGER 7"/>
    <property type="match status" value="1"/>
</dbReference>
<feature type="region of interest" description="Disordered" evidence="10">
    <location>
        <begin position="1080"/>
        <end position="1102"/>
    </location>
</feature>
<feature type="transmembrane region" description="Helical" evidence="11">
    <location>
        <begin position="353"/>
        <end position="375"/>
    </location>
</feature>
<feature type="domain" description="Cyclic nucleotide-binding" evidence="12">
    <location>
        <begin position="681"/>
        <end position="796"/>
    </location>
</feature>
<evidence type="ECO:0000256" key="10">
    <source>
        <dbReference type="SAM" id="MobiDB-lite"/>
    </source>
</evidence>
<dbReference type="GO" id="GO:0015385">
    <property type="term" value="F:sodium:proton antiporter activity"/>
    <property type="evidence" value="ECO:0007669"/>
    <property type="project" value="InterPro"/>
</dbReference>
<sequence length="1102" mass="128954">MSQIEYEDFDPNLKIFVFVLCALFFYSILREIEKKTGIPHRLAMIATGMVLGYYSDHLGRYGEAIQLVYKADKGPVMGLILLPVACFMGNFVCDLYQFKKEIVPGLIISIPGMLLNMTMICFIFYFLLGYNNFNFWEVFNLGAMIAPASPGDFQDKLIAIGASRKFYNIFSYEANFASGLGIFLCKQVLKFDQMQEDQARWLSLLYFFGYLFFSLLLGTCAALIFSNTLRLCKNDQLMVNIAIFLCMSLTAYFCNYVTNPLGGFSLGLTMLGLGLLMSVLGRVHINKSKDYINLLILFVSSYITRFFSLLVFYPYIKNLGYGMNMKKLCLLVVGHEKTLIWFFILWSTPNLHYYQYTFFFASFFYVLCQTVNFILQTNTVIYKFGVVEQSVYKQNVMLMINKKMIENQKKKLDMLKLTKEYNLADWDLVNEMAGIEKLNIKVPKFSYEYQLSQQRYNAIIQLRNSAFKKLSDHLSSIKSYRDIEYACQLALDSSEEPINIFEIIQKRNATQLSLKFLYSLRDVRFISQFVRKYINNHIAQVYEVCITTAGCLRETIHSLSKFKLFQETVFENKLNPEKYREIQHVLIQEFAQEMRKIDDYIQELYYTYTSILKSIQTRLGAVMITNFAISFIGKQRKRNIISGEDYRKYTKFFNKKQETMNIMNYDIDLPQAEAFGLAFPLIQRLSESELQILRTNMKKMKFQKGETIFAYNQKQEYFYLVEQGICQEKLSKETTLTKPVGHFIGSMNVLNDQMSITSAKAQTDVTVQAFDISMVKKVFKINKSFKQKFYRKLIYTSCQTHINKAGILGELEEIDMKLITKGGFLKKIKKNHTLNIQYGAYVFEGQISDKNGFVYTNYYFIPPVQYYEECLSNMKPFKQGQYEESYQKLHSQFQPNNPFSPIFFIQEDSLIYLFREYDYQFLFNELNAALRNTRLSYANYGINLTQDMEQQMRMTYAQKQTSMQKASKKKQKKRINYPNQKGYWVQDSGNIEQGENIDAGGNFSVIDQQIEDDERDMQDLQAQLQYPFESQGSSYHTFERNSICEDLDNAIYDWETQKDEKQKVVGNYYKVINEDVQVKQPSGRSFKSQASRQFSQRYSKNF</sequence>
<evidence type="ECO:0000313" key="13">
    <source>
        <dbReference type="EMBL" id="KRX09701.1"/>
    </source>
</evidence>
<evidence type="ECO:0000256" key="8">
    <source>
        <dbReference type="ARBA" id="ARBA00023136"/>
    </source>
</evidence>
<name>A0A0V0R654_PSEPJ</name>
<keyword evidence="9" id="KW-0739">Sodium transport</keyword>
<keyword evidence="5 11" id="KW-1133">Transmembrane helix</keyword>
<dbReference type="GO" id="GO:0051453">
    <property type="term" value="P:regulation of intracellular pH"/>
    <property type="evidence" value="ECO:0007669"/>
    <property type="project" value="TreeGrafter"/>
</dbReference>
<dbReference type="CDD" id="cd00038">
    <property type="entry name" value="CAP_ED"/>
    <property type="match status" value="1"/>
</dbReference>
<feature type="transmembrane region" description="Helical" evidence="11">
    <location>
        <begin position="201"/>
        <end position="225"/>
    </location>
</feature>
<dbReference type="GO" id="GO:0005886">
    <property type="term" value="C:plasma membrane"/>
    <property type="evidence" value="ECO:0007669"/>
    <property type="project" value="UniProtKB-SubCell"/>
</dbReference>
<gene>
    <name evidence="13" type="ORF">PPERSA_02573</name>
</gene>
<evidence type="ECO:0000256" key="3">
    <source>
        <dbReference type="ARBA" id="ARBA00022475"/>
    </source>
</evidence>
<accession>A0A0V0R654</accession>
<dbReference type="PANTHER" id="PTHR10110">
    <property type="entry name" value="SODIUM/HYDROGEN EXCHANGER"/>
    <property type="match status" value="1"/>
</dbReference>
<protein>
    <submittedName>
        <fullName evidence="13">Cyclic nucleotide-binding protein</fullName>
    </submittedName>
</protein>
<keyword evidence="3" id="KW-1003">Cell membrane</keyword>
<keyword evidence="14" id="KW-1185">Reference proteome</keyword>
<keyword evidence="6" id="KW-0915">Sodium</keyword>
<evidence type="ECO:0000259" key="12">
    <source>
        <dbReference type="PROSITE" id="PS50042"/>
    </source>
</evidence>
<feature type="transmembrane region" description="Helical" evidence="11">
    <location>
        <begin position="12"/>
        <end position="29"/>
    </location>
</feature>
<feature type="transmembrane region" description="Helical" evidence="11">
    <location>
        <begin position="38"/>
        <end position="55"/>
    </location>
</feature>
<keyword evidence="8 11" id="KW-0472">Membrane</keyword>
<keyword evidence="4 11" id="KW-0812">Transmembrane</keyword>
<feature type="transmembrane region" description="Helical" evidence="11">
    <location>
        <begin position="291"/>
        <end position="316"/>
    </location>
</feature>
<dbReference type="Proteomes" id="UP000054937">
    <property type="component" value="Unassembled WGS sequence"/>
</dbReference>
<evidence type="ECO:0000256" key="1">
    <source>
        <dbReference type="ARBA" id="ARBA00004651"/>
    </source>
</evidence>
<dbReference type="GO" id="GO:0098719">
    <property type="term" value="P:sodium ion import across plasma membrane"/>
    <property type="evidence" value="ECO:0007669"/>
    <property type="project" value="TreeGrafter"/>
</dbReference>
<evidence type="ECO:0000256" key="9">
    <source>
        <dbReference type="ARBA" id="ARBA00023201"/>
    </source>
</evidence>
<reference evidence="13 14" key="1">
    <citation type="journal article" date="2015" name="Sci. Rep.">
        <title>Genome of the facultative scuticociliatosis pathogen Pseudocohnilembus persalinus provides insight into its virulence through horizontal gene transfer.</title>
        <authorList>
            <person name="Xiong J."/>
            <person name="Wang G."/>
            <person name="Cheng J."/>
            <person name="Tian M."/>
            <person name="Pan X."/>
            <person name="Warren A."/>
            <person name="Jiang C."/>
            <person name="Yuan D."/>
            <person name="Miao W."/>
        </authorList>
    </citation>
    <scope>NUCLEOTIDE SEQUENCE [LARGE SCALE GENOMIC DNA]</scope>
    <source>
        <strain evidence="13">36N120E</strain>
    </source>
</reference>
<feature type="transmembrane region" description="Helical" evidence="11">
    <location>
        <begin position="105"/>
        <end position="128"/>
    </location>
</feature>
<feature type="transmembrane region" description="Helical" evidence="11">
    <location>
        <begin position="264"/>
        <end position="285"/>
    </location>
</feature>
<keyword evidence="7" id="KW-0406">Ion transport</keyword>
<dbReference type="AlphaFoldDB" id="A0A0V0R654"/>